<dbReference type="PANTHER" id="PTHR40074:SF2">
    <property type="entry name" value="O-ACETYLTRANSFERASE WECH"/>
    <property type="match status" value="1"/>
</dbReference>
<evidence type="ECO:0000256" key="5">
    <source>
        <dbReference type="ARBA" id="ARBA00022989"/>
    </source>
</evidence>
<feature type="transmembrane region" description="Helical" evidence="7">
    <location>
        <begin position="260"/>
        <end position="279"/>
    </location>
</feature>
<reference evidence="9 10" key="1">
    <citation type="submission" date="2021-01" db="EMBL/GenBank/DDBJ databases">
        <title>Genomic Encyclopedia of Type Strains, Phase IV (KMG-IV): sequencing the most valuable type-strain genomes for metagenomic binning, comparative biology and taxonomic classification.</title>
        <authorList>
            <person name="Goeker M."/>
        </authorList>
    </citation>
    <scope>NUCLEOTIDE SEQUENCE [LARGE SCALE GENOMIC DNA]</scope>
    <source>
        <strain evidence="9 10">DSM 25890</strain>
    </source>
</reference>
<comment type="subcellular location">
    <subcellularLocation>
        <location evidence="1">Cell membrane</location>
        <topology evidence="1">Multi-pass membrane protein</topology>
    </subcellularLocation>
</comment>
<keyword evidence="9" id="KW-0808">Transferase</keyword>
<feature type="transmembrane region" description="Helical" evidence="7">
    <location>
        <begin position="12"/>
        <end position="30"/>
    </location>
</feature>
<dbReference type="PANTHER" id="PTHR40074">
    <property type="entry name" value="O-ACETYLTRANSFERASE WECH"/>
    <property type="match status" value="1"/>
</dbReference>
<sequence>MAREKLEEISFIRSIACLCVVMVHSITRVIDLYGHQLSSSREFMFWAVRLFFTFGTPIFIFLSEFLLAYSYSDGVPEGFLNKRFRFIFIPYISMSFIYGVVMLLEGRQLDAPVSTTYITLVIRNLLFGFYRHGYFVLVIFQFYFIHILFNRKLNEWRPRNVLLVSLLVNSLYLGFFSFVGPDEFPLGREVWQGLSWGSFPSWIFYFALGFYSGKHYSVFKDKLKQYKKHVFALPIITLAIVMYFYATETIIINSSKRFDMIYFSTSMLFLLFYLSAYIVKIPRWAPWLSNYAFGIYLLHMFYLATMTGIIFRLDYIMISPVVMLGILFVGTTTASIFTTYLLGRLPIGVYIVGNLKIKNKSSRRVLER</sequence>
<dbReference type="Pfam" id="PF01757">
    <property type="entry name" value="Acyl_transf_3"/>
    <property type="match status" value="1"/>
</dbReference>
<feature type="transmembrane region" description="Helical" evidence="7">
    <location>
        <begin position="129"/>
        <end position="149"/>
    </location>
</feature>
<feature type="transmembrane region" description="Helical" evidence="7">
    <location>
        <begin position="291"/>
        <end position="311"/>
    </location>
</feature>
<keyword evidence="3" id="KW-1003">Cell membrane</keyword>
<evidence type="ECO:0000256" key="4">
    <source>
        <dbReference type="ARBA" id="ARBA00022692"/>
    </source>
</evidence>
<proteinExistence type="inferred from homology"/>
<comment type="caution">
    <text evidence="9">The sequence shown here is derived from an EMBL/GenBank/DDBJ whole genome shotgun (WGS) entry which is preliminary data.</text>
</comment>
<evidence type="ECO:0000259" key="8">
    <source>
        <dbReference type="Pfam" id="PF01757"/>
    </source>
</evidence>
<dbReference type="RefSeq" id="WP_204400087.1">
    <property type="nucleotide sequence ID" value="NZ_JAFBEE010000001.1"/>
</dbReference>
<keyword evidence="10" id="KW-1185">Reference proteome</keyword>
<dbReference type="Proteomes" id="UP001314796">
    <property type="component" value="Unassembled WGS sequence"/>
</dbReference>
<name>A0ABS2NLK8_9FIRM</name>
<feature type="transmembrane region" description="Helical" evidence="7">
    <location>
        <begin position="231"/>
        <end position="254"/>
    </location>
</feature>
<keyword evidence="5 7" id="KW-1133">Transmembrane helix</keyword>
<protein>
    <submittedName>
        <fullName evidence="9">Membrane-bound acyltransferase YfiQ involved in biofilm formation</fullName>
    </submittedName>
</protein>
<gene>
    <name evidence="9" type="ORF">JOC73_000330</name>
</gene>
<keyword evidence="4 7" id="KW-0812">Transmembrane</keyword>
<organism evidence="9 10">
    <name type="scientific">Alkaliphilus hydrothermalis</name>
    <dbReference type="NCBI Taxonomy" id="1482730"/>
    <lineage>
        <taxon>Bacteria</taxon>
        <taxon>Bacillati</taxon>
        <taxon>Bacillota</taxon>
        <taxon>Clostridia</taxon>
        <taxon>Peptostreptococcales</taxon>
        <taxon>Natronincolaceae</taxon>
        <taxon>Alkaliphilus</taxon>
    </lineage>
</organism>
<feature type="transmembrane region" description="Helical" evidence="7">
    <location>
        <begin position="50"/>
        <end position="72"/>
    </location>
</feature>
<keyword evidence="6 7" id="KW-0472">Membrane</keyword>
<feature type="domain" description="Acyltransferase 3" evidence="8">
    <location>
        <begin position="8"/>
        <end position="338"/>
    </location>
</feature>
<feature type="transmembrane region" description="Helical" evidence="7">
    <location>
        <begin position="191"/>
        <end position="211"/>
    </location>
</feature>
<feature type="transmembrane region" description="Helical" evidence="7">
    <location>
        <begin position="317"/>
        <end position="342"/>
    </location>
</feature>
<evidence type="ECO:0000256" key="2">
    <source>
        <dbReference type="ARBA" id="ARBA00007400"/>
    </source>
</evidence>
<evidence type="ECO:0000313" key="9">
    <source>
        <dbReference type="EMBL" id="MBM7613822.1"/>
    </source>
</evidence>
<evidence type="ECO:0000256" key="1">
    <source>
        <dbReference type="ARBA" id="ARBA00004651"/>
    </source>
</evidence>
<dbReference type="InterPro" id="IPR002656">
    <property type="entry name" value="Acyl_transf_3_dom"/>
</dbReference>
<comment type="similarity">
    <text evidence="2">Belongs to the acyltransferase 3 family.</text>
</comment>
<evidence type="ECO:0000313" key="10">
    <source>
        <dbReference type="Proteomes" id="UP001314796"/>
    </source>
</evidence>
<evidence type="ECO:0000256" key="3">
    <source>
        <dbReference type="ARBA" id="ARBA00022475"/>
    </source>
</evidence>
<dbReference type="EMBL" id="JAFBEE010000001">
    <property type="protein sequence ID" value="MBM7613822.1"/>
    <property type="molecule type" value="Genomic_DNA"/>
</dbReference>
<evidence type="ECO:0000256" key="7">
    <source>
        <dbReference type="SAM" id="Phobius"/>
    </source>
</evidence>
<evidence type="ECO:0000256" key="6">
    <source>
        <dbReference type="ARBA" id="ARBA00023136"/>
    </source>
</evidence>
<feature type="transmembrane region" description="Helical" evidence="7">
    <location>
        <begin position="161"/>
        <end position="179"/>
    </location>
</feature>
<accession>A0ABS2NLK8</accession>
<keyword evidence="9" id="KW-0012">Acyltransferase</keyword>
<dbReference type="GO" id="GO:0016746">
    <property type="term" value="F:acyltransferase activity"/>
    <property type="evidence" value="ECO:0007669"/>
    <property type="project" value="UniProtKB-KW"/>
</dbReference>
<feature type="transmembrane region" description="Helical" evidence="7">
    <location>
        <begin position="84"/>
        <end position="104"/>
    </location>
</feature>